<dbReference type="EMBL" id="SMCR01000004">
    <property type="protein sequence ID" value="TCV96678.1"/>
    <property type="molecule type" value="Genomic_DNA"/>
</dbReference>
<dbReference type="RefSeq" id="WP_131865261.1">
    <property type="nucleotide sequence ID" value="NZ_SMCR01000004.1"/>
</dbReference>
<dbReference type="Proteomes" id="UP000295719">
    <property type="component" value="Unassembled WGS sequence"/>
</dbReference>
<evidence type="ECO:0000313" key="2">
    <source>
        <dbReference type="EMBL" id="TCV96678.1"/>
    </source>
</evidence>
<comment type="caution">
    <text evidence="2">The sequence shown here is derived from an EMBL/GenBank/DDBJ whole genome shotgun (WGS) entry which is preliminary data.</text>
</comment>
<feature type="compositionally biased region" description="Polar residues" evidence="1">
    <location>
        <begin position="594"/>
        <end position="606"/>
    </location>
</feature>
<protein>
    <submittedName>
        <fullName evidence="2">Uncharacterized protein</fullName>
    </submittedName>
</protein>
<organism evidence="2 3">
    <name type="scientific">Biostraticola tofi</name>
    <dbReference type="NCBI Taxonomy" id="466109"/>
    <lineage>
        <taxon>Bacteria</taxon>
        <taxon>Pseudomonadati</taxon>
        <taxon>Pseudomonadota</taxon>
        <taxon>Gammaproteobacteria</taxon>
        <taxon>Enterobacterales</taxon>
        <taxon>Bruguierivoracaceae</taxon>
        <taxon>Biostraticola</taxon>
    </lineage>
</organism>
<keyword evidence="3" id="KW-1185">Reference proteome</keyword>
<feature type="compositionally biased region" description="Basic and acidic residues" evidence="1">
    <location>
        <begin position="551"/>
        <end position="575"/>
    </location>
</feature>
<evidence type="ECO:0000256" key="1">
    <source>
        <dbReference type="SAM" id="MobiDB-lite"/>
    </source>
</evidence>
<dbReference type="AlphaFoldDB" id="A0A4R3YXU1"/>
<name>A0A4R3YXU1_9GAMM</name>
<reference evidence="2 3" key="1">
    <citation type="submission" date="2019-03" db="EMBL/GenBank/DDBJ databases">
        <title>Genomic Encyclopedia of Type Strains, Phase IV (KMG-IV): sequencing the most valuable type-strain genomes for metagenomic binning, comparative biology and taxonomic classification.</title>
        <authorList>
            <person name="Goeker M."/>
        </authorList>
    </citation>
    <scope>NUCLEOTIDE SEQUENCE [LARGE SCALE GENOMIC DNA]</scope>
    <source>
        <strain evidence="2 3">DSM 19580</strain>
    </source>
</reference>
<accession>A0A4R3YXU1</accession>
<proteinExistence type="predicted"/>
<evidence type="ECO:0000313" key="3">
    <source>
        <dbReference type="Proteomes" id="UP000295719"/>
    </source>
</evidence>
<gene>
    <name evidence="2" type="ORF">EDC52_104118</name>
</gene>
<feature type="region of interest" description="Disordered" evidence="1">
    <location>
        <begin position="532"/>
        <end position="606"/>
    </location>
</feature>
<feature type="compositionally biased region" description="Basic and acidic residues" evidence="1">
    <location>
        <begin position="336"/>
        <end position="352"/>
    </location>
</feature>
<sequence length="606" mass="64589">MSELAISSSVLSSAFAAMTSSRQQYHAPLIRELQQVKNGPAIVRDIAGRPQNAVENAHCLGFGIGLSAAAPGDSQRNDLNRAAKESGVSGRQSGAIIVADDCRSLFKHQSIENLLGYASKDRPPIDHNSIVTSGGMACPYHIPAMAEACFLAMQKPLTSNQSRDLDGVIKKLASTMQKAQRNSPEALRNYDQKRAEKFTAIELEMTAVLKPILGSQPEAASAVLLTDVVDPFMAIYTGQQLKGVPLSLTEYRSMGNLIDQAALNLLNESCKTVANGGGSYISKLGLINFLLLGIPHYLVKPHNTPVEPLAESSNQQLGGPKSPDVTARVPTGLGSRSDDGGGLRPEGHRQTGDKGNGTATDGHPSGNIMINSGNTTINNHNLTIHTLFQPINIYNLTNQNSTMSFTLPPRPQQQGKMPPSAGQPAKKPLISGHTTPPPQMREPAVHETGAKPVILSDQPSLLTLVQEYPVTYSDEGPVYIAEVTEPPVPATATSTWPTVAPPASVITSVSGLRRANHPSTFSYPPAIKGIFAGKEPDKSGLAHAEPGKSPPESDSRPSGEAERVEAGHKPVKDWPEMIIPKPVLTSVPGLRRANQFTATRQPKPNM</sequence>
<feature type="region of interest" description="Disordered" evidence="1">
    <location>
        <begin position="307"/>
        <end position="366"/>
    </location>
</feature>